<dbReference type="Pfam" id="PF04078">
    <property type="entry name" value="Rcd1"/>
    <property type="match status" value="1"/>
</dbReference>
<keyword evidence="2" id="KW-1185">Reference proteome</keyword>
<accession>A0AA35UYB2</accession>
<dbReference type="Proteomes" id="UP001177003">
    <property type="component" value="Chromosome 0"/>
</dbReference>
<gene>
    <name evidence="1" type="ORF">LSALG_LOCUS1911</name>
</gene>
<proteinExistence type="predicted"/>
<dbReference type="InterPro" id="IPR007216">
    <property type="entry name" value="CNOT9"/>
</dbReference>
<evidence type="ECO:0000313" key="2">
    <source>
        <dbReference type="Proteomes" id="UP001177003"/>
    </source>
</evidence>
<protein>
    <submittedName>
        <fullName evidence="1">Uncharacterized protein</fullName>
    </submittedName>
</protein>
<organism evidence="1 2">
    <name type="scientific">Lactuca saligna</name>
    <name type="common">Willowleaf lettuce</name>
    <dbReference type="NCBI Taxonomy" id="75948"/>
    <lineage>
        <taxon>Eukaryota</taxon>
        <taxon>Viridiplantae</taxon>
        <taxon>Streptophyta</taxon>
        <taxon>Embryophyta</taxon>
        <taxon>Tracheophyta</taxon>
        <taxon>Spermatophyta</taxon>
        <taxon>Magnoliopsida</taxon>
        <taxon>eudicotyledons</taxon>
        <taxon>Gunneridae</taxon>
        <taxon>Pentapetalae</taxon>
        <taxon>asterids</taxon>
        <taxon>campanulids</taxon>
        <taxon>Asterales</taxon>
        <taxon>Asteraceae</taxon>
        <taxon>Cichorioideae</taxon>
        <taxon>Cichorieae</taxon>
        <taxon>Lactucinae</taxon>
        <taxon>Lactuca</taxon>
    </lineage>
</organism>
<dbReference type="PANTHER" id="PTHR12262">
    <property type="entry name" value="CCR4-NOT TRANSCRIPTION COMPLEX SUBUNIT 9"/>
    <property type="match status" value="1"/>
</dbReference>
<dbReference type="GO" id="GO:0006402">
    <property type="term" value="P:mRNA catabolic process"/>
    <property type="evidence" value="ECO:0007669"/>
    <property type="project" value="InterPro"/>
</dbReference>
<dbReference type="GO" id="GO:0030014">
    <property type="term" value="C:CCR4-NOT complex"/>
    <property type="evidence" value="ECO:0007669"/>
    <property type="project" value="InterPro"/>
</dbReference>
<dbReference type="Gene3D" id="1.25.10.10">
    <property type="entry name" value="Leucine-rich Repeat Variant"/>
    <property type="match status" value="1"/>
</dbReference>
<dbReference type="EMBL" id="OX465086">
    <property type="protein sequence ID" value="CAI9261110.1"/>
    <property type="molecule type" value="Genomic_DNA"/>
</dbReference>
<reference evidence="1" key="1">
    <citation type="submission" date="2023-04" db="EMBL/GenBank/DDBJ databases">
        <authorList>
            <person name="Vijverberg K."/>
            <person name="Xiong W."/>
            <person name="Schranz E."/>
        </authorList>
    </citation>
    <scope>NUCLEOTIDE SEQUENCE</scope>
</reference>
<dbReference type="InterPro" id="IPR011989">
    <property type="entry name" value="ARM-like"/>
</dbReference>
<dbReference type="AlphaFoldDB" id="A0AA35UYB2"/>
<sequence>MKDEENGDNIEEEENGVKDVEEMEYGCGGIVRLVQVEDTNTPEIIRVLLETQTLAICLSCIDVGSEPAKKGAAFVVTQILLSKDGQQYIGMFPDQFYRVAVVLRKIVDRFEGKQPNSELLKPMLNCYMQLVEVSRLFSGCDALSVLRIRLRK</sequence>
<name>A0AA35UYB2_LACSI</name>
<evidence type="ECO:0000313" key="1">
    <source>
        <dbReference type="EMBL" id="CAI9261110.1"/>
    </source>
</evidence>